<feature type="transmembrane region" description="Helical" evidence="14">
    <location>
        <begin position="81"/>
        <end position="100"/>
    </location>
</feature>
<dbReference type="AlphaFoldDB" id="A0A411WSA6"/>
<comment type="subunit">
    <text evidence="14">Homodimer.</text>
</comment>
<reference evidence="16" key="3">
    <citation type="submission" date="2022-12" db="EMBL/GenBank/DDBJ databases">
        <authorList>
            <person name="Sun Q."/>
            <person name="Kim S."/>
        </authorList>
    </citation>
    <scope>NUCLEOTIDE SEQUENCE</scope>
    <source>
        <strain evidence="16">KCTC 12343</strain>
    </source>
</reference>
<evidence type="ECO:0000256" key="14">
    <source>
        <dbReference type="HAMAP-Rule" id="MF_02239"/>
    </source>
</evidence>
<evidence type="ECO:0000313" key="16">
    <source>
        <dbReference type="EMBL" id="GGY45137.1"/>
    </source>
</evidence>
<feature type="transmembrane region" description="Helical" evidence="14">
    <location>
        <begin position="121"/>
        <end position="139"/>
    </location>
</feature>
<evidence type="ECO:0000256" key="5">
    <source>
        <dbReference type="ARBA" id="ARBA00022475"/>
    </source>
</evidence>
<comment type="cofactor">
    <cofactor evidence="14 15">
        <name>heme b</name>
        <dbReference type="ChEBI" id="CHEBI:60344"/>
    </cofactor>
    <text evidence="14 15">Binds 1 heme b (iron(II)-protoporphyrin IX) group per subunit.</text>
</comment>
<gene>
    <name evidence="17" type="ORF">EYF70_00460</name>
    <name evidence="16" type="ORF">GCM10007387_28920</name>
</gene>
<keyword evidence="18" id="KW-1185">Reference proteome</keyword>
<dbReference type="PANTHER" id="PTHR40255">
    <property type="entry name" value="UPF0093 MEMBRANE PROTEIN SLR1790"/>
    <property type="match status" value="1"/>
</dbReference>
<keyword evidence="10 14" id="KW-0560">Oxidoreductase</keyword>
<dbReference type="Proteomes" id="UP000292307">
    <property type="component" value="Chromosome"/>
</dbReference>
<dbReference type="InterPro" id="IPR005265">
    <property type="entry name" value="HemJ-like"/>
</dbReference>
<evidence type="ECO:0000313" key="17">
    <source>
        <dbReference type="EMBL" id="QBH99478.1"/>
    </source>
</evidence>
<comment type="similarity">
    <text evidence="3 14 15">Belongs to the HemJ family.</text>
</comment>
<keyword evidence="5 14" id="KW-1003">Cell membrane</keyword>
<dbReference type="GO" id="GO:0005886">
    <property type="term" value="C:plasma membrane"/>
    <property type="evidence" value="ECO:0007669"/>
    <property type="project" value="UniProtKB-SubCell"/>
</dbReference>
<protein>
    <recommendedName>
        <fullName evidence="4 14">Protoporphyrinogen IX oxidase</fullName>
        <shortName evidence="14">PPO</shortName>
        <ecNumber evidence="14 15">1.3.99.-</ecNumber>
    </recommendedName>
</protein>
<comment type="catalytic activity">
    <reaction evidence="13 14 15">
        <text>protoporphyrinogen IX + 3 A = protoporphyrin IX + 3 AH2</text>
        <dbReference type="Rhea" id="RHEA:62000"/>
        <dbReference type="ChEBI" id="CHEBI:13193"/>
        <dbReference type="ChEBI" id="CHEBI:17499"/>
        <dbReference type="ChEBI" id="CHEBI:57306"/>
        <dbReference type="ChEBI" id="CHEBI:57307"/>
    </reaction>
</comment>
<comment type="subcellular location">
    <subcellularLocation>
        <location evidence="1 14">Cell membrane</location>
        <topology evidence="1 14">Multi-pass membrane protein</topology>
    </subcellularLocation>
</comment>
<reference evidence="16" key="1">
    <citation type="journal article" date="2014" name="Int. J. Syst. Evol. Microbiol.">
        <title>Complete genome sequence of Corynebacterium casei LMG S-19264T (=DSM 44701T), isolated from a smear-ripened cheese.</title>
        <authorList>
            <consortium name="US DOE Joint Genome Institute (JGI-PGF)"/>
            <person name="Walter F."/>
            <person name="Albersmeier A."/>
            <person name="Kalinowski J."/>
            <person name="Ruckert C."/>
        </authorList>
    </citation>
    <scope>NUCLEOTIDE SEQUENCE</scope>
    <source>
        <strain evidence="16">KCTC 12343</strain>
    </source>
</reference>
<dbReference type="Pfam" id="PF03653">
    <property type="entry name" value="UPF0093"/>
    <property type="match status" value="1"/>
</dbReference>
<evidence type="ECO:0000256" key="1">
    <source>
        <dbReference type="ARBA" id="ARBA00004651"/>
    </source>
</evidence>
<evidence type="ECO:0000313" key="18">
    <source>
        <dbReference type="Proteomes" id="UP000292307"/>
    </source>
</evidence>
<sequence length="142" mass="16389">MLWIKALHIIFITSWFAGLFYLPRIFVNLAQETPGPTTERLLLMARKLFRFMTMLAVAALVFGLVLTWMQYRSPDGMKLPGWLHAKLTFVVLVLGYHHACGSLLKKFERGVNTRGHVFYRWFNEVPVLLLVAIVILVVVKPF</sequence>
<reference evidence="17 18" key="2">
    <citation type="submission" date="2019-02" db="EMBL/GenBank/DDBJ databases">
        <title>Draft Genome Sequences of Six Type Strains of the Genus Massilia.</title>
        <authorList>
            <person name="Miess H."/>
            <person name="Frediansyhah A."/>
            <person name="Gross H."/>
        </authorList>
    </citation>
    <scope>NUCLEOTIDE SEQUENCE [LARGE SCALE GENOMIC DNA]</scope>
    <source>
        <strain evidence="17 18">DSM 17472</strain>
    </source>
</reference>
<evidence type="ECO:0000256" key="15">
    <source>
        <dbReference type="PIRNR" id="PIRNR004638"/>
    </source>
</evidence>
<dbReference type="PIRSF" id="PIRSF004638">
    <property type="entry name" value="UCP004638"/>
    <property type="match status" value="1"/>
</dbReference>
<evidence type="ECO:0000256" key="11">
    <source>
        <dbReference type="ARBA" id="ARBA00023004"/>
    </source>
</evidence>
<keyword evidence="7 14" id="KW-0812">Transmembrane</keyword>
<dbReference type="HAMAP" id="MF_02239">
    <property type="entry name" value="HemJ"/>
    <property type="match status" value="1"/>
</dbReference>
<evidence type="ECO:0000256" key="7">
    <source>
        <dbReference type="ARBA" id="ARBA00022692"/>
    </source>
</evidence>
<dbReference type="GO" id="GO:0070818">
    <property type="term" value="F:protoporphyrinogen oxidase activity"/>
    <property type="evidence" value="ECO:0007669"/>
    <property type="project" value="UniProtKB-UniRule"/>
</dbReference>
<keyword evidence="8 14" id="KW-0479">Metal-binding</keyword>
<dbReference type="RefSeq" id="WP_131143634.1">
    <property type="nucleotide sequence ID" value="NZ_BMWV01000006.1"/>
</dbReference>
<feature type="transmembrane region" description="Helical" evidence="14">
    <location>
        <begin position="48"/>
        <end position="69"/>
    </location>
</feature>
<evidence type="ECO:0000256" key="3">
    <source>
        <dbReference type="ARBA" id="ARBA00006501"/>
    </source>
</evidence>
<proteinExistence type="inferred from homology"/>
<evidence type="ECO:0000256" key="4">
    <source>
        <dbReference type="ARBA" id="ARBA00017504"/>
    </source>
</evidence>
<dbReference type="OrthoDB" id="9800824at2"/>
<dbReference type="EC" id="1.3.99.-" evidence="14 15"/>
<dbReference type="EMBL" id="BMWV01000006">
    <property type="protein sequence ID" value="GGY45137.1"/>
    <property type="molecule type" value="Genomic_DNA"/>
</dbReference>
<keyword evidence="12 14" id="KW-0472">Membrane</keyword>
<evidence type="ECO:0000256" key="9">
    <source>
        <dbReference type="ARBA" id="ARBA00022989"/>
    </source>
</evidence>
<organism evidence="16 19">
    <name type="scientific">Pseudoduganella albidiflava</name>
    <dbReference type="NCBI Taxonomy" id="321983"/>
    <lineage>
        <taxon>Bacteria</taxon>
        <taxon>Pseudomonadati</taxon>
        <taxon>Pseudomonadota</taxon>
        <taxon>Betaproteobacteria</taxon>
        <taxon>Burkholderiales</taxon>
        <taxon>Oxalobacteraceae</taxon>
        <taxon>Telluria group</taxon>
        <taxon>Pseudoduganella</taxon>
    </lineage>
</organism>
<comment type="function">
    <text evidence="14 15">Catalyzes the oxidation of protoporphyrinogen IX to protoporphyrin IX.</text>
</comment>
<accession>A0A411WSA6</accession>
<evidence type="ECO:0000256" key="8">
    <source>
        <dbReference type="ARBA" id="ARBA00022723"/>
    </source>
</evidence>
<feature type="transmembrane region" description="Helical" evidence="14">
    <location>
        <begin position="6"/>
        <end position="27"/>
    </location>
</feature>
<feature type="binding site" description="axial binding residue" evidence="14">
    <location>
        <position position="8"/>
    </location>
    <ligand>
        <name>heme</name>
        <dbReference type="ChEBI" id="CHEBI:30413"/>
    </ligand>
    <ligandPart>
        <name>Fe</name>
        <dbReference type="ChEBI" id="CHEBI:18248"/>
    </ligandPart>
</feature>
<evidence type="ECO:0000256" key="10">
    <source>
        <dbReference type="ARBA" id="ARBA00023002"/>
    </source>
</evidence>
<dbReference type="PANTHER" id="PTHR40255:SF1">
    <property type="entry name" value="PROTOPORPHYRINOGEN IX OXIDASE"/>
    <property type="match status" value="1"/>
</dbReference>
<evidence type="ECO:0000313" key="19">
    <source>
        <dbReference type="Proteomes" id="UP000628442"/>
    </source>
</evidence>
<dbReference type="GO" id="GO:0046872">
    <property type="term" value="F:metal ion binding"/>
    <property type="evidence" value="ECO:0007669"/>
    <property type="project" value="UniProtKB-UniRule"/>
</dbReference>
<name>A0A411WSA6_9BURK</name>
<dbReference type="Proteomes" id="UP000628442">
    <property type="component" value="Unassembled WGS sequence"/>
</dbReference>
<keyword evidence="11 14" id="KW-0408">Iron</keyword>
<feature type="binding site" description="axial binding residue" evidence="14">
    <location>
        <position position="86"/>
    </location>
    <ligand>
        <name>heme</name>
        <dbReference type="ChEBI" id="CHEBI:30413"/>
    </ligand>
    <ligandPart>
        <name>Fe</name>
        <dbReference type="ChEBI" id="CHEBI:18248"/>
    </ligandPart>
</feature>
<dbReference type="EMBL" id="CP036401">
    <property type="protein sequence ID" value="QBH99478.1"/>
    <property type="molecule type" value="Genomic_DNA"/>
</dbReference>
<evidence type="ECO:0000256" key="2">
    <source>
        <dbReference type="ARBA" id="ARBA00005073"/>
    </source>
</evidence>
<evidence type="ECO:0000256" key="13">
    <source>
        <dbReference type="ARBA" id="ARBA00048390"/>
    </source>
</evidence>
<keyword evidence="9 14" id="KW-1133">Transmembrane helix</keyword>
<dbReference type="GO" id="GO:0006782">
    <property type="term" value="P:protoporphyrinogen IX biosynthetic process"/>
    <property type="evidence" value="ECO:0007669"/>
    <property type="project" value="UniProtKB-UniRule"/>
</dbReference>
<comment type="pathway">
    <text evidence="2 14 15">Porphyrin-containing compound metabolism; protoporphyrin-IX biosynthesis; protoporphyrin-IX from protoporphyrinogen-IX: step 1/1.</text>
</comment>
<keyword evidence="6 14" id="KW-0349">Heme</keyword>
<evidence type="ECO:0000256" key="12">
    <source>
        <dbReference type="ARBA" id="ARBA00023136"/>
    </source>
</evidence>
<evidence type="ECO:0000256" key="6">
    <source>
        <dbReference type="ARBA" id="ARBA00022617"/>
    </source>
</evidence>